<accession>K0KKN4</accession>
<keyword evidence="3" id="KW-0378">Hydrolase</keyword>
<reference evidence="10 11" key="1">
    <citation type="journal article" date="2012" name="Eukaryot. Cell">
        <title>Draft genome sequence of Wickerhamomyces ciferrii NRRL Y-1031 F-60-10.</title>
        <authorList>
            <person name="Schneider J."/>
            <person name="Andrea H."/>
            <person name="Blom J."/>
            <person name="Jaenicke S."/>
            <person name="Ruckert C."/>
            <person name="Schorsch C."/>
            <person name="Szczepanowski R."/>
            <person name="Farwick M."/>
            <person name="Goesmann A."/>
            <person name="Puhler A."/>
            <person name="Schaffer S."/>
            <person name="Tauch A."/>
            <person name="Kohler T."/>
            <person name="Brinkrolf K."/>
        </authorList>
    </citation>
    <scope>NUCLEOTIDE SEQUENCE [LARGE SCALE GENOMIC DNA]</scope>
    <source>
        <strain evidence="11">ATCC 14091 / BCRC 22168 / CBS 111 / JCM 3599 / NBRC 0793 / NRRL Y-1031 F-60-10</strain>
    </source>
</reference>
<sequence>MITILDAETQFRQFIDSKSFLFIYPIIFLIGVIINLILPQKLFEYLRDNSSIVSSDNFINTHFAYKGNHIFAILFTGVFIINILQEFKSHQTQIHQSNNNNNKLQNEKSKDEELVRLSWQKFKNFTIKFTLKIFILFLLFYIIDHIFILTGGSCIIDKAVTNILAKSSKSLEQCTEYNGTWVKLNQGFCLITPEQISRKIASAQICYKYGEWEGGFDISGHFCFITTLSLILWYELKELNESYFENDLENDLESQKIGVEDGSWFKFTVTNVVRWIVLGCLILWIELLLVTAIFYHTTLEKLLGLILGYVGPFIFYHLLPNIPFLHSFIY</sequence>
<evidence type="ECO:0000256" key="5">
    <source>
        <dbReference type="ARBA" id="ARBA00022989"/>
    </source>
</evidence>
<evidence type="ECO:0000256" key="4">
    <source>
        <dbReference type="ARBA" id="ARBA00022824"/>
    </source>
</evidence>
<dbReference type="PANTHER" id="PTHR23129:SF0">
    <property type="entry name" value="ACYL-COENZYME A DIPHOSPHATASE FITM2"/>
    <property type="match status" value="1"/>
</dbReference>
<dbReference type="PANTHER" id="PTHR23129">
    <property type="entry name" value="ACYL-COENZYME A DIPHOSPHATASE FITM2"/>
    <property type="match status" value="1"/>
</dbReference>
<feature type="transmembrane region" description="Helical" evidence="9">
    <location>
        <begin position="21"/>
        <end position="43"/>
    </location>
</feature>
<dbReference type="InterPro" id="IPR019388">
    <property type="entry name" value="FIT"/>
</dbReference>
<dbReference type="STRING" id="1206466.K0KKN4"/>
<proteinExistence type="inferred from homology"/>
<feature type="transmembrane region" description="Helical" evidence="9">
    <location>
        <begin position="275"/>
        <end position="296"/>
    </location>
</feature>
<keyword evidence="4" id="KW-0256">Endoplasmic reticulum</keyword>
<dbReference type="GO" id="GO:0019915">
    <property type="term" value="P:lipid storage"/>
    <property type="evidence" value="ECO:0007669"/>
    <property type="project" value="InterPro"/>
</dbReference>
<dbReference type="GO" id="GO:0034389">
    <property type="term" value="P:lipid droplet organization"/>
    <property type="evidence" value="ECO:0007669"/>
    <property type="project" value="TreeGrafter"/>
</dbReference>
<dbReference type="FunCoup" id="K0KKN4">
    <property type="interactions" value="38"/>
</dbReference>
<keyword evidence="5 9" id="KW-1133">Transmembrane helix</keyword>
<dbReference type="AlphaFoldDB" id="K0KKN4"/>
<keyword evidence="8" id="KW-0175">Coiled coil</keyword>
<dbReference type="GO" id="GO:0005789">
    <property type="term" value="C:endoplasmic reticulum membrane"/>
    <property type="evidence" value="ECO:0007669"/>
    <property type="project" value="UniProtKB-SubCell"/>
</dbReference>
<dbReference type="HOGENOM" id="CLU_086757_0_0_1"/>
<organism evidence="10 11">
    <name type="scientific">Wickerhamomyces ciferrii (strain ATCC 14091 / BCRC 22168 / CBS 111 / JCM 3599 / NBRC 0793 / NRRL Y-1031 F-60-10)</name>
    <name type="common">Yeast</name>
    <name type="synonym">Pichia ciferrii</name>
    <dbReference type="NCBI Taxonomy" id="1206466"/>
    <lineage>
        <taxon>Eukaryota</taxon>
        <taxon>Fungi</taxon>
        <taxon>Dikarya</taxon>
        <taxon>Ascomycota</taxon>
        <taxon>Saccharomycotina</taxon>
        <taxon>Saccharomycetes</taxon>
        <taxon>Phaffomycetales</taxon>
        <taxon>Wickerhamomycetaceae</taxon>
        <taxon>Wickerhamomyces</taxon>
    </lineage>
</organism>
<evidence type="ECO:0000256" key="3">
    <source>
        <dbReference type="ARBA" id="ARBA00022801"/>
    </source>
</evidence>
<keyword evidence="6" id="KW-0443">Lipid metabolism</keyword>
<protein>
    <submittedName>
        <fullName evidence="10">Membrane protein</fullName>
    </submittedName>
</protein>
<keyword evidence="2 9" id="KW-0812">Transmembrane</keyword>
<evidence type="ECO:0000256" key="2">
    <source>
        <dbReference type="ARBA" id="ARBA00022692"/>
    </source>
</evidence>
<feature type="transmembrane region" description="Helical" evidence="9">
    <location>
        <begin position="302"/>
        <end position="319"/>
    </location>
</feature>
<name>K0KKN4_WICCF</name>
<feature type="transmembrane region" description="Helical" evidence="9">
    <location>
        <begin position="63"/>
        <end position="84"/>
    </location>
</feature>
<evidence type="ECO:0000256" key="6">
    <source>
        <dbReference type="ARBA" id="ARBA00023098"/>
    </source>
</evidence>
<dbReference type="InterPro" id="IPR046398">
    <property type="entry name" value="YFT2"/>
</dbReference>
<dbReference type="EMBL" id="CAIF01000027">
    <property type="protein sequence ID" value="CCH41678.1"/>
    <property type="molecule type" value="Genomic_DNA"/>
</dbReference>
<evidence type="ECO:0000256" key="8">
    <source>
        <dbReference type="SAM" id="Coils"/>
    </source>
</evidence>
<evidence type="ECO:0000313" key="11">
    <source>
        <dbReference type="Proteomes" id="UP000009328"/>
    </source>
</evidence>
<evidence type="ECO:0000313" key="10">
    <source>
        <dbReference type="EMBL" id="CCH41678.1"/>
    </source>
</evidence>
<dbReference type="GO" id="GO:0010945">
    <property type="term" value="F:coenzyme A diphosphatase activity"/>
    <property type="evidence" value="ECO:0007669"/>
    <property type="project" value="InterPro"/>
</dbReference>
<keyword evidence="11" id="KW-1185">Reference proteome</keyword>
<feature type="coiled-coil region" evidence="8">
    <location>
        <begin position="87"/>
        <end position="114"/>
    </location>
</feature>
<dbReference type="eggNOG" id="KOG3750">
    <property type="taxonomic scope" value="Eukaryota"/>
</dbReference>
<dbReference type="HAMAP" id="MF_03232">
    <property type="entry name" value="YFT2"/>
    <property type="match status" value="1"/>
</dbReference>
<dbReference type="InParanoid" id="K0KKN4"/>
<dbReference type="Pfam" id="PF10261">
    <property type="entry name" value="FIT"/>
    <property type="match status" value="1"/>
</dbReference>
<evidence type="ECO:0000256" key="9">
    <source>
        <dbReference type="SAM" id="Phobius"/>
    </source>
</evidence>
<evidence type="ECO:0000256" key="7">
    <source>
        <dbReference type="ARBA" id="ARBA00023136"/>
    </source>
</evidence>
<keyword evidence="7 9" id="KW-0472">Membrane</keyword>
<dbReference type="GO" id="GO:0008654">
    <property type="term" value="P:phospholipid biosynthetic process"/>
    <property type="evidence" value="ECO:0007669"/>
    <property type="project" value="InterPro"/>
</dbReference>
<comment type="caution">
    <text evidence="10">The sequence shown here is derived from an EMBL/GenBank/DDBJ whole genome shotgun (WGS) entry which is preliminary data.</text>
</comment>
<comment type="subcellular location">
    <subcellularLocation>
        <location evidence="1">Endoplasmic reticulum membrane</location>
        <topology evidence="1">Multi-pass membrane protein</topology>
    </subcellularLocation>
</comment>
<evidence type="ECO:0000256" key="1">
    <source>
        <dbReference type="ARBA" id="ARBA00004477"/>
    </source>
</evidence>
<dbReference type="Proteomes" id="UP000009328">
    <property type="component" value="Unassembled WGS sequence"/>
</dbReference>
<gene>
    <name evidence="10" type="ORF">BN7_1219</name>
</gene>